<dbReference type="GO" id="GO:0045303">
    <property type="term" value="F:diaminobutyrate-2-oxoglutarate transaminase activity"/>
    <property type="evidence" value="ECO:0007669"/>
    <property type="project" value="UniProtKB-EC"/>
</dbReference>
<dbReference type="EC" id="2.6.1.76" evidence="7"/>
<evidence type="ECO:0000313" key="9">
    <source>
        <dbReference type="Proteomes" id="UP000013940"/>
    </source>
</evidence>
<dbReference type="SUPFAM" id="SSF53383">
    <property type="entry name" value="PLP-dependent transferases"/>
    <property type="match status" value="1"/>
</dbReference>
<dbReference type="InterPro" id="IPR012773">
    <property type="entry name" value="Ectoine_EctB"/>
</dbReference>
<comment type="cofactor">
    <cofactor evidence="1 7">
        <name>pyridoxal 5'-phosphate</name>
        <dbReference type="ChEBI" id="CHEBI:597326"/>
    </cofactor>
</comment>
<dbReference type="EMBL" id="CP003190">
    <property type="protein sequence ID" value="AGL86713.1"/>
    <property type="molecule type" value="Genomic_DNA"/>
</dbReference>
<dbReference type="HOGENOM" id="CLU_016922_10_0_6"/>
<dbReference type="Gene3D" id="3.40.640.10">
    <property type="entry name" value="Type I PLP-dependent aspartate aminotransferase-like (Major domain)"/>
    <property type="match status" value="1"/>
</dbReference>
<reference evidence="9" key="1">
    <citation type="journal article" date="2014" name="Genome Announc.">
        <title>Full-genome sequence of the plant growth-promoting bacterium Pseudomonas protegens CHA0.</title>
        <authorList>
            <person name="Jousset A."/>
            <person name="Schuldes J."/>
            <person name="Keel C."/>
            <person name="Maurhofer M."/>
            <person name="Daniel R."/>
            <person name="Scheu S."/>
            <person name="Thuermer A."/>
        </authorList>
    </citation>
    <scope>NUCLEOTIDE SEQUENCE [LARGE SCALE GENOMIC DNA]</scope>
    <source>
        <strain evidence="9">DSM 19095 / LMG 27888 / CFBP 6595 / CHA0</strain>
    </source>
</reference>
<dbReference type="NCBIfam" id="TIGR02407">
    <property type="entry name" value="ectoine_ectB"/>
    <property type="match status" value="1"/>
</dbReference>
<dbReference type="GO" id="GO:0047307">
    <property type="term" value="F:diaminobutyrate-pyruvate transaminase activity"/>
    <property type="evidence" value="ECO:0007669"/>
    <property type="project" value="InterPro"/>
</dbReference>
<dbReference type="KEGG" id="pprc:PFLCHA0_c49640"/>
<dbReference type="PIRSF" id="PIRSF000521">
    <property type="entry name" value="Transaminase_4ab_Lys_Orn"/>
    <property type="match status" value="1"/>
</dbReference>
<dbReference type="AlphaFoldDB" id="A0A2C9ESS5"/>
<keyword evidence="5 6" id="KW-0663">Pyridoxal phosphate</keyword>
<keyword evidence="3 7" id="KW-0032">Aminotransferase</keyword>
<dbReference type="NCBIfam" id="TIGR00709">
    <property type="entry name" value="dat"/>
    <property type="match status" value="1"/>
</dbReference>
<dbReference type="GO" id="GO:0030170">
    <property type="term" value="F:pyridoxal phosphate binding"/>
    <property type="evidence" value="ECO:0007669"/>
    <property type="project" value="InterPro"/>
</dbReference>
<comment type="similarity">
    <text evidence="2 6">Belongs to the class-III pyridoxal-phosphate-dependent aminotransferase family.</text>
</comment>
<protein>
    <recommendedName>
        <fullName evidence="7">Diaminobutyrate--2-oxoglutarate transaminase</fullName>
        <ecNumber evidence="7">2.6.1.76</ecNumber>
    </recommendedName>
    <alternativeName>
        <fullName evidence="7">DABA aminotransferase</fullName>
    </alternativeName>
</protein>
<comment type="function">
    <text evidence="7">Catalyzes reversively the conversion of L-aspartate beta-semialdehyde (ASA) to L-2,4-diaminobutyrate (DABA) by transamination with L-glutamate.</text>
</comment>
<dbReference type="PROSITE" id="PS00600">
    <property type="entry name" value="AA_TRANSFER_CLASS_3"/>
    <property type="match status" value="1"/>
</dbReference>
<name>A0A2C9ESS5_PSEPH</name>
<dbReference type="CDD" id="cd00610">
    <property type="entry name" value="OAT_like"/>
    <property type="match status" value="1"/>
</dbReference>
<dbReference type="InterPro" id="IPR004637">
    <property type="entry name" value="Dat"/>
</dbReference>
<evidence type="ECO:0000313" key="8">
    <source>
        <dbReference type="EMBL" id="AGL86713.1"/>
    </source>
</evidence>
<evidence type="ECO:0000256" key="6">
    <source>
        <dbReference type="RuleBase" id="RU003560"/>
    </source>
</evidence>
<evidence type="ECO:0000256" key="2">
    <source>
        <dbReference type="ARBA" id="ARBA00008954"/>
    </source>
</evidence>
<evidence type="ECO:0000256" key="3">
    <source>
        <dbReference type="ARBA" id="ARBA00022576"/>
    </source>
</evidence>
<dbReference type="InterPro" id="IPR015424">
    <property type="entry name" value="PyrdxlP-dep_Trfase"/>
</dbReference>
<dbReference type="InterPro" id="IPR049704">
    <property type="entry name" value="Aminotrans_3_PPA_site"/>
</dbReference>
<dbReference type="PANTHER" id="PTHR43552">
    <property type="entry name" value="DIAMINOBUTYRATE--2-OXOGLUTARATE AMINOTRANSFERASE"/>
    <property type="match status" value="1"/>
</dbReference>
<accession>A0A2C9ESS5</accession>
<evidence type="ECO:0000256" key="1">
    <source>
        <dbReference type="ARBA" id="ARBA00001933"/>
    </source>
</evidence>
<dbReference type="InterPro" id="IPR005814">
    <property type="entry name" value="Aminotrans_3"/>
</dbReference>
<organism evidence="8 9">
    <name type="scientific">Pseudomonas protegens (strain DSM 19095 / LMG 27888 / CFBP 6595 / CHA0)</name>
    <dbReference type="NCBI Taxonomy" id="1124983"/>
    <lineage>
        <taxon>Bacteria</taxon>
        <taxon>Pseudomonadati</taxon>
        <taxon>Pseudomonadota</taxon>
        <taxon>Gammaproteobacteria</taxon>
        <taxon>Pseudomonadales</taxon>
        <taxon>Pseudomonadaceae</taxon>
        <taxon>Pseudomonas</taxon>
    </lineage>
</organism>
<keyword evidence="4 7" id="KW-0808">Transferase</keyword>
<comment type="catalytic activity">
    <reaction evidence="7">
        <text>L-2,4-diaminobutanoate + 2-oxoglutarate = L-aspartate 4-semialdehyde + L-glutamate</text>
        <dbReference type="Rhea" id="RHEA:11160"/>
        <dbReference type="ChEBI" id="CHEBI:16810"/>
        <dbReference type="ChEBI" id="CHEBI:29985"/>
        <dbReference type="ChEBI" id="CHEBI:58761"/>
        <dbReference type="ChEBI" id="CHEBI:537519"/>
        <dbReference type="EC" id="2.6.1.76"/>
    </reaction>
</comment>
<dbReference type="UniPathway" id="UPA00067">
    <property type="reaction ID" value="UER00121"/>
</dbReference>
<dbReference type="Pfam" id="PF00202">
    <property type="entry name" value="Aminotran_3"/>
    <property type="match status" value="1"/>
</dbReference>
<dbReference type="Gene3D" id="3.90.1150.10">
    <property type="entry name" value="Aspartate Aminotransferase, domain 1"/>
    <property type="match status" value="1"/>
</dbReference>
<dbReference type="Proteomes" id="UP000013940">
    <property type="component" value="Chromosome"/>
</dbReference>
<dbReference type="eggNOG" id="COG0160">
    <property type="taxonomic scope" value="Bacteria"/>
</dbReference>
<dbReference type="InterPro" id="IPR015422">
    <property type="entry name" value="PyrdxlP-dep_Trfase_small"/>
</dbReference>
<proteinExistence type="inferred from homology"/>
<sequence>MDISEMDELGVFADVESSARSYCRSFPVVFDQAQGSHLYDLKGQAYIDFLSCAGSVNYGHNPKAVKAAVIDYLQRDGIQAALDMHSRAKQEFIYNFRKIILAPRALPYKMQFTSPTGTSVVESAVKLARKVTGRRHIVAFTNGFHGMSNTSLGLTGNRDNRQPGVDPYVFRMPFDGYLEGLDSIAYFERLVKDNSSGMDLPAAVILETIQGEGGINVASAEFLQRLRQLTAEHGILLIVDDIQAGCGRTGTFFSFEPSGITPDMVCLSKSLSGYGLPFALLLHRPELDQWSPGEDNGTFRGNTLAFVAATKTVQEFWSDDRLVKHIQANEAQLKEWLAEVTERFAGHIKDVRGRGLFYGIEFHDPALAAAVMRACFARRLIIERCGPVDQVLKLMPALTISSETLQAGLASIFDAMQQVLEQGKLSDPDQDVDPLVFINGVAHVD</sequence>
<dbReference type="NCBIfam" id="NF006733">
    <property type="entry name" value="PRK09264.1"/>
    <property type="match status" value="1"/>
</dbReference>
<dbReference type="InterPro" id="IPR015421">
    <property type="entry name" value="PyrdxlP-dep_Trfase_major"/>
</dbReference>
<dbReference type="GO" id="GO:0019491">
    <property type="term" value="P:ectoine biosynthetic process"/>
    <property type="evidence" value="ECO:0007669"/>
    <property type="project" value="UniProtKB-UniPathway"/>
</dbReference>
<evidence type="ECO:0000256" key="5">
    <source>
        <dbReference type="ARBA" id="ARBA00022898"/>
    </source>
</evidence>
<comment type="pathway">
    <text evidence="7">Amine and polyamine biosynthesis; ectoine biosynthesis; L-ectoine from L-aspartate 4-semialdehyde: step 1/3.</text>
</comment>
<evidence type="ECO:0000256" key="7">
    <source>
        <dbReference type="RuleBase" id="RU365034"/>
    </source>
</evidence>
<gene>
    <name evidence="8" type="primary">ectB</name>
    <name evidence="8" type="ORF">PFLCHA0_c49640</name>
</gene>
<evidence type="ECO:0000256" key="4">
    <source>
        <dbReference type="ARBA" id="ARBA00022679"/>
    </source>
</evidence>
<dbReference type="PANTHER" id="PTHR43552:SF2">
    <property type="entry name" value="DIAMINOBUTYRATE--2-OXOGLUTARATE TRANSAMINASE"/>
    <property type="match status" value="1"/>
</dbReference>